<feature type="domain" description="Prepilin type IV endopeptidase peptidase" evidence="2">
    <location>
        <begin position="8"/>
        <end position="123"/>
    </location>
</feature>
<name>A0A7X0J897_9SPHI</name>
<feature type="transmembrane region" description="Helical" evidence="1">
    <location>
        <begin position="55"/>
        <end position="72"/>
    </location>
</feature>
<comment type="caution">
    <text evidence="3">The sequence shown here is derived from an EMBL/GenBank/DDBJ whole genome shotgun (WGS) entry which is preliminary data.</text>
</comment>
<dbReference type="RefSeq" id="WP_184628888.1">
    <property type="nucleotide sequence ID" value="NZ_JACHCC010000015.1"/>
</dbReference>
<accession>A0A7X0J897</accession>
<evidence type="ECO:0000313" key="3">
    <source>
        <dbReference type="EMBL" id="MBB6502635.1"/>
    </source>
</evidence>
<feature type="transmembrane region" description="Helical" evidence="1">
    <location>
        <begin position="23"/>
        <end position="43"/>
    </location>
</feature>
<keyword evidence="1" id="KW-0812">Transmembrane</keyword>
<sequence length="173" mass="19697">MILLSGAVLIVLAIIAYQDFKYRAVYWICFPVLAVLLGIHKTIDNGFQSLLTESLFTVGFLLIQFLVLWLYFTIKYRKPINLTNGYLGWGDILFLLAVCFYLSPLNYVVFYVGSLMASIIYALANRLISKKDTLTIPLAGIQALLFALLLIIAHMMHLNFDQDSYTLYKLLPL</sequence>
<keyword evidence="1" id="KW-1133">Transmembrane helix</keyword>
<reference evidence="3 4" key="1">
    <citation type="submission" date="2020-08" db="EMBL/GenBank/DDBJ databases">
        <title>Genomic Encyclopedia of Type Strains, Phase IV (KMG-V): Genome sequencing to study the core and pangenomes of soil and plant-associated prokaryotes.</title>
        <authorList>
            <person name="Whitman W."/>
        </authorList>
    </citation>
    <scope>NUCLEOTIDE SEQUENCE [LARGE SCALE GENOMIC DNA]</scope>
    <source>
        <strain evidence="3 4">M2T3</strain>
    </source>
</reference>
<keyword evidence="3" id="KW-0808">Transferase</keyword>
<dbReference type="AlphaFoldDB" id="A0A7X0J897"/>
<keyword evidence="1" id="KW-0472">Membrane</keyword>
<feature type="transmembrane region" description="Helical" evidence="1">
    <location>
        <begin position="92"/>
        <end position="124"/>
    </location>
</feature>
<evidence type="ECO:0000313" key="4">
    <source>
        <dbReference type="Proteomes" id="UP000521017"/>
    </source>
</evidence>
<dbReference type="EMBL" id="JACHCC010000015">
    <property type="protein sequence ID" value="MBB6502635.1"/>
    <property type="molecule type" value="Genomic_DNA"/>
</dbReference>
<organism evidence="3 4">
    <name type="scientific">Pedobacter cryoconitis</name>
    <dbReference type="NCBI Taxonomy" id="188932"/>
    <lineage>
        <taxon>Bacteria</taxon>
        <taxon>Pseudomonadati</taxon>
        <taxon>Bacteroidota</taxon>
        <taxon>Sphingobacteriia</taxon>
        <taxon>Sphingobacteriales</taxon>
        <taxon>Sphingobacteriaceae</taxon>
        <taxon>Pedobacter</taxon>
    </lineage>
</organism>
<dbReference type="Pfam" id="PF01478">
    <property type="entry name" value="Peptidase_A24"/>
    <property type="match status" value="1"/>
</dbReference>
<evidence type="ECO:0000256" key="1">
    <source>
        <dbReference type="SAM" id="Phobius"/>
    </source>
</evidence>
<feature type="transmembrane region" description="Helical" evidence="1">
    <location>
        <begin position="136"/>
        <end position="156"/>
    </location>
</feature>
<dbReference type="Proteomes" id="UP000521017">
    <property type="component" value="Unassembled WGS sequence"/>
</dbReference>
<dbReference type="GO" id="GO:0016740">
    <property type="term" value="F:transferase activity"/>
    <property type="evidence" value="ECO:0007669"/>
    <property type="project" value="UniProtKB-KW"/>
</dbReference>
<proteinExistence type="predicted"/>
<dbReference type="GO" id="GO:0004190">
    <property type="term" value="F:aspartic-type endopeptidase activity"/>
    <property type="evidence" value="ECO:0007669"/>
    <property type="project" value="InterPro"/>
</dbReference>
<evidence type="ECO:0000259" key="2">
    <source>
        <dbReference type="Pfam" id="PF01478"/>
    </source>
</evidence>
<gene>
    <name evidence="3" type="ORF">HDF25_004818</name>
</gene>
<protein>
    <submittedName>
        <fullName evidence="3">Phosphoglycerol transferase MdoB-like AlkP superfamily enzyme</fullName>
    </submittedName>
</protein>
<dbReference type="InterPro" id="IPR000045">
    <property type="entry name" value="Prepilin_IV_endopep_pep"/>
</dbReference>
<dbReference type="GO" id="GO:0016020">
    <property type="term" value="C:membrane"/>
    <property type="evidence" value="ECO:0007669"/>
    <property type="project" value="InterPro"/>
</dbReference>